<gene>
    <name evidence="9" type="ORF">FNH09_21420</name>
</gene>
<protein>
    <submittedName>
        <fullName evidence="9">AfsR/SARP family transcriptional regulator</fullName>
    </submittedName>
</protein>
<feature type="compositionally biased region" description="Low complexity" evidence="7">
    <location>
        <begin position="135"/>
        <end position="147"/>
    </location>
</feature>
<dbReference type="PROSITE" id="PS51755">
    <property type="entry name" value="OMPR_PHOB"/>
    <property type="match status" value="1"/>
</dbReference>
<evidence type="ECO:0000256" key="3">
    <source>
        <dbReference type="ARBA" id="ARBA00023015"/>
    </source>
</evidence>
<evidence type="ECO:0000259" key="8">
    <source>
        <dbReference type="PROSITE" id="PS51755"/>
    </source>
</evidence>
<evidence type="ECO:0000256" key="2">
    <source>
        <dbReference type="ARBA" id="ARBA00023012"/>
    </source>
</evidence>
<evidence type="ECO:0000256" key="5">
    <source>
        <dbReference type="ARBA" id="ARBA00023163"/>
    </source>
</evidence>
<feature type="region of interest" description="Disordered" evidence="7">
    <location>
        <begin position="117"/>
        <end position="169"/>
    </location>
</feature>
<dbReference type="OrthoDB" id="4336084at2"/>
<keyword evidence="5" id="KW-0804">Transcription</keyword>
<evidence type="ECO:0000313" key="10">
    <source>
        <dbReference type="Proteomes" id="UP000325849"/>
    </source>
</evidence>
<evidence type="ECO:0000256" key="7">
    <source>
        <dbReference type="SAM" id="MobiDB-lite"/>
    </source>
</evidence>
<dbReference type="EMBL" id="VJZD01000085">
    <property type="protein sequence ID" value="MPY33706.1"/>
    <property type="molecule type" value="Genomic_DNA"/>
</dbReference>
<comment type="similarity">
    <text evidence="1">Belongs to the AfsR/DnrI/RedD regulatory family.</text>
</comment>
<dbReference type="Gene3D" id="1.25.40.10">
    <property type="entry name" value="Tetratricopeptide repeat domain"/>
    <property type="match status" value="1"/>
</dbReference>
<dbReference type="InterPro" id="IPR051677">
    <property type="entry name" value="AfsR-DnrI-RedD_regulator"/>
</dbReference>
<dbReference type="AlphaFoldDB" id="A0A5N8VFV2"/>
<feature type="compositionally biased region" description="Gly residues" evidence="7">
    <location>
        <begin position="29"/>
        <end position="53"/>
    </location>
</feature>
<dbReference type="Proteomes" id="UP000325849">
    <property type="component" value="Unassembled WGS sequence"/>
</dbReference>
<dbReference type="InterPro" id="IPR005158">
    <property type="entry name" value="BTAD"/>
</dbReference>
<feature type="region of interest" description="Disordered" evidence="7">
    <location>
        <begin position="1"/>
        <end position="89"/>
    </location>
</feature>
<dbReference type="SUPFAM" id="SSF48452">
    <property type="entry name" value="TPR-like"/>
    <property type="match status" value="1"/>
</dbReference>
<feature type="DNA-binding region" description="OmpR/PhoB-type" evidence="6">
    <location>
        <begin position="178"/>
        <end position="281"/>
    </location>
</feature>
<dbReference type="SMART" id="SM01043">
    <property type="entry name" value="BTAD"/>
    <property type="match status" value="1"/>
</dbReference>
<feature type="domain" description="OmpR/PhoB-type" evidence="8">
    <location>
        <begin position="178"/>
        <end position="281"/>
    </location>
</feature>
<name>A0A5N8VFV2_9ACTN</name>
<dbReference type="Gene3D" id="1.10.10.10">
    <property type="entry name" value="Winged helix-like DNA-binding domain superfamily/Winged helix DNA-binding domain"/>
    <property type="match status" value="1"/>
</dbReference>
<proteinExistence type="inferred from homology"/>
<dbReference type="PANTHER" id="PTHR35807">
    <property type="entry name" value="TRANSCRIPTIONAL REGULATOR REDD-RELATED"/>
    <property type="match status" value="1"/>
</dbReference>
<dbReference type="GO" id="GO:0003677">
    <property type="term" value="F:DNA binding"/>
    <property type="evidence" value="ECO:0007669"/>
    <property type="project" value="UniProtKB-UniRule"/>
</dbReference>
<keyword evidence="4 6" id="KW-0238">DNA-binding</keyword>
<keyword evidence="10" id="KW-1185">Reference proteome</keyword>
<dbReference type="InterPro" id="IPR011990">
    <property type="entry name" value="TPR-like_helical_dom_sf"/>
</dbReference>
<evidence type="ECO:0000256" key="1">
    <source>
        <dbReference type="ARBA" id="ARBA00005820"/>
    </source>
</evidence>
<comment type="caution">
    <text evidence="9">The sequence shown here is derived from an EMBL/GenBank/DDBJ whole genome shotgun (WGS) entry which is preliminary data.</text>
</comment>
<dbReference type="GO" id="GO:0000160">
    <property type="term" value="P:phosphorelay signal transduction system"/>
    <property type="evidence" value="ECO:0007669"/>
    <property type="project" value="UniProtKB-KW"/>
</dbReference>
<dbReference type="CDD" id="cd15831">
    <property type="entry name" value="BTAD"/>
    <property type="match status" value="1"/>
</dbReference>
<dbReference type="InterPro" id="IPR016032">
    <property type="entry name" value="Sig_transdc_resp-reg_C-effctor"/>
</dbReference>
<evidence type="ECO:0000256" key="4">
    <source>
        <dbReference type="ARBA" id="ARBA00023125"/>
    </source>
</evidence>
<dbReference type="InterPro" id="IPR001867">
    <property type="entry name" value="OmpR/PhoB-type_DNA-bd"/>
</dbReference>
<evidence type="ECO:0000313" key="9">
    <source>
        <dbReference type="EMBL" id="MPY33706.1"/>
    </source>
</evidence>
<dbReference type="Pfam" id="PF03704">
    <property type="entry name" value="BTAD"/>
    <property type="match status" value="1"/>
</dbReference>
<keyword evidence="2" id="KW-0902">Two-component regulatory system</keyword>
<reference evidence="9 10" key="1">
    <citation type="submission" date="2019-07" db="EMBL/GenBank/DDBJ databases">
        <title>New species of Amycolatopsis and Streptomyces.</title>
        <authorList>
            <person name="Duangmal K."/>
            <person name="Teo W.F.A."/>
            <person name="Lipun K."/>
        </authorList>
    </citation>
    <scope>NUCLEOTIDE SEQUENCE [LARGE SCALE GENOMIC DNA]</scope>
    <source>
        <strain evidence="9 10">NBRC 109810</strain>
    </source>
</reference>
<dbReference type="Pfam" id="PF00486">
    <property type="entry name" value="Trans_reg_C"/>
    <property type="match status" value="1"/>
</dbReference>
<accession>A0A5N8VFV2</accession>
<evidence type="ECO:0000256" key="6">
    <source>
        <dbReference type="PROSITE-ProRule" id="PRU01091"/>
    </source>
</evidence>
<sequence length="445" mass="45713">MSAPGPPTVTGCHRMSPRYARAPAAAAGPGSGSGSGSDTGSGSGSGSGGGSGGPAVLRGQARHAVLSGRAPAGQGGRRRAPAGAGPPGPCGCASPASGADFGPHRAAGGRPCRMHRAVRRGSAPASGPCPRRPEGAAGAQAGGRLPARPGPGPGPGREGARTGCPGHPGSSFKAMANRTVTACGGMMQFNLLGPLEVVAAGALPLGGVVQRATLGYLVLNPNKVVATSRLIGAVWGDDVPMTSRKMVQNGVSGIRRLLDQAGAGSRGVRLVTAAHGYQLLLDTECVDAFRFRRLAAQGRAELAAGFPEPAVDSLAQALGLWRDSVLVDLAEAGIGWPAFAQLERERLTAYEDWACAGLELGRHRELVADLEQAAAASPTRERLCHQLMLALYRCGQQTEALAAYRRTRQALVDIHGLDPTRDLQQMERAILNQEPRLLGQRPQLV</sequence>
<keyword evidence="3" id="KW-0805">Transcription regulation</keyword>
<dbReference type="GO" id="GO:0006355">
    <property type="term" value="P:regulation of DNA-templated transcription"/>
    <property type="evidence" value="ECO:0007669"/>
    <property type="project" value="InterPro"/>
</dbReference>
<dbReference type="PANTHER" id="PTHR35807:SF1">
    <property type="entry name" value="TRANSCRIPTIONAL REGULATOR REDD"/>
    <property type="match status" value="1"/>
</dbReference>
<dbReference type="SUPFAM" id="SSF46894">
    <property type="entry name" value="C-terminal effector domain of the bipartite response regulators"/>
    <property type="match status" value="1"/>
</dbReference>
<organism evidence="9 10">
    <name type="scientific">Streptomyces adustus</name>
    <dbReference type="NCBI Taxonomy" id="1609272"/>
    <lineage>
        <taxon>Bacteria</taxon>
        <taxon>Bacillati</taxon>
        <taxon>Actinomycetota</taxon>
        <taxon>Actinomycetes</taxon>
        <taxon>Kitasatosporales</taxon>
        <taxon>Streptomycetaceae</taxon>
        <taxon>Streptomyces</taxon>
    </lineage>
</organism>
<dbReference type="InterPro" id="IPR036388">
    <property type="entry name" value="WH-like_DNA-bd_sf"/>
</dbReference>